<gene>
    <name evidence="3" type="ORF">NT6N_25270</name>
</gene>
<feature type="chain" id="PRO_5043692187" description="Zinc-regulated TonB-dependent outer membrane receptor" evidence="2">
    <location>
        <begin position="22"/>
        <end position="392"/>
    </location>
</feature>
<keyword evidence="2" id="KW-0732">Signal</keyword>
<evidence type="ECO:0000313" key="3">
    <source>
        <dbReference type="EMBL" id="BDS07487.1"/>
    </source>
</evidence>
<proteinExistence type="predicted"/>
<evidence type="ECO:0000256" key="2">
    <source>
        <dbReference type="SAM" id="SignalP"/>
    </source>
</evidence>
<feature type="compositionally biased region" description="Basic and acidic residues" evidence="1">
    <location>
        <begin position="187"/>
        <end position="197"/>
    </location>
</feature>
<feature type="compositionally biased region" description="Basic and acidic residues" evidence="1">
    <location>
        <begin position="210"/>
        <end position="224"/>
    </location>
</feature>
<dbReference type="AlphaFoldDB" id="A0AAT9FNJ6"/>
<dbReference type="EMBL" id="AP026866">
    <property type="protein sequence ID" value="BDS07487.1"/>
    <property type="molecule type" value="Genomic_DNA"/>
</dbReference>
<feature type="region of interest" description="Disordered" evidence="1">
    <location>
        <begin position="187"/>
        <end position="224"/>
    </location>
</feature>
<accession>A0AAT9FNJ6</accession>
<reference evidence="3" key="1">
    <citation type="submission" date="2024-07" db="EMBL/GenBank/DDBJ databases">
        <title>Complete genome sequence of Verrucomicrobiaceae bacterium NT6N.</title>
        <authorList>
            <person name="Huang C."/>
            <person name="Takami H."/>
            <person name="Hamasaki K."/>
        </authorList>
    </citation>
    <scope>NUCLEOTIDE SEQUENCE</scope>
    <source>
        <strain evidence="3">NT6N</strain>
    </source>
</reference>
<evidence type="ECO:0008006" key="4">
    <source>
        <dbReference type="Google" id="ProtNLM"/>
    </source>
</evidence>
<dbReference type="KEGG" id="osu:NT6N_25270"/>
<feature type="signal peptide" evidence="2">
    <location>
        <begin position="1"/>
        <end position="21"/>
    </location>
</feature>
<feature type="compositionally biased region" description="Acidic residues" evidence="1">
    <location>
        <begin position="198"/>
        <end position="209"/>
    </location>
</feature>
<protein>
    <recommendedName>
        <fullName evidence="4">Zinc-regulated TonB-dependent outer membrane receptor</fullName>
    </recommendedName>
</protein>
<name>A0AAT9FNJ6_9BACT</name>
<dbReference type="SUPFAM" id="SSF56935">
    <property type="entry name" value="Porins"/>
    <property type="match status" value="1"/>
</dbReference>
<organism evidence="3">
    <name type="scientific">Oceaniferula spumae</name>
    <dbReference type="NCBI Taxonomy" id="2979115"/>
    <lineage>
        <taxon>Bacteria</taxon>
        <taxon>Pseudomonadati</taxon>
        <taxon>Verrucomicrobiota</taxon>
        <taxon>Verrucomicrobiia</taxon>
        <taxon>Verrucomicrobiales</taxon>
        <taxon>Verrucomicrobiaceae</taxon>
        <taxon>Oceaniferula</taxon>
    </lineage>
</organism>
<evidence type="ECO:0000256" key="1">
    <source>
        <dbReference type="SAM" id="MobiDB-lite"/>
    </source>
</evidence>
<sequence>MNNKYMKTAALVAACASPLCAEENVAPESTSSIRLEPTLHLRAVHGTTTLSGEDAAFGGHDPFQDGFNLQGIEIGANLYAGEYLRGFATVNVFKHNGEDFDAEFEEGFLKLVNLPGNLELRAGRMLARFGDQNSRHLHAWDFVDANMTNVRYLGDDGFAFEGAEISWMPPTSWTDVLSVGFGSAVAHDHDHGHGEHEEDHDDDDHDDHEDEHGHDEEAEMARPERDIVTVRYQAQFGPDDFNRFQVGGSFLTGENGFGMTTDIYGADFTYTWRENGLESGGRQFRWRTEWIMRDVENDEGGFEDNGFNTSVMWEFVEGWEAGLRYGWVEGVDDPELAERHRISPSIGKYFDFGNDMKGHVRLQYNHDEIDGHGSEDSVWLQFGFDWGPGEIR</sequence>